<dbReference type="AlphaFoldDB" id="A0A3D3RC55"/>
<comment type="caution">
    <text evidence="2">The sequence shown here is derived from an EMBL/GenBank/DDBJ whole genome shotgun (WGS) entry which is preliminary data.</text>
</comment>
<evidence type="ECO:0000313" key="2">
    <source>
        <dbReference type="EMBL" id="HCO26421.1"/>
    </source>
</evidence>
<sequence>MLKKVTFLMCLLITGFTVVNTPAADESKEKQFFSIKLLEQAESGKLKQLVDCDLQVKPQGKIRSFSGGLEPGFQGEQELKFGVWVKGTIKPAENGKYRALLKLRWTERVSQLKGTQETGTQLTKTEAVEIRTFLEKGKTKRLSCGGLQAVELRLD</sequence>
<keyword evidence="1" id="KW-0732">Signal</keyword>
<accession>A0A3D3RC55</accession>
<gene>
    <name evidence="2" type="ORF">DIT97_26665</name>
</gene>
<evidence type="ECO:0000256" key="1">
    <source>
        <dbReference type="SAM" id="SignalP"/>
    </source>
</evidence>
<dbReference type="EMBL" id="DQAY01000160">
    <property type="protein sequence ID" value="HCO26421.1"/>
    <property type="molecule type" value="Genomic_DNA"/>
</dbReference>
<name>A0A3D3RC55_9PLAN</name>
<reference evidence="2 3" key="1">
    <citation type="journal article" date="2018" name="Nat. Biotechnol.">
        <title>A standardized bacterial taxonomy based on genome phylogeny substantially revises the tree of life.</title>
        <authorList>
            <person name="Parks D.H."/>
            <person name="Chuvochina M."/>
            <person name="Waite D.W."/>
            <person name="Rinke C."/>
            <person name="Skarshewski A."/>
            <person name="Chaumeil P.A."/>
            <person name="Hugenholtz P."/>
        </authorList>
    </citation>
    <scope>NUCLEOTIDE SEQUENCE [LARGE SCALE GENOMIC DNA]</scope>
    <source>
        <strain evidence="2">UBA9375</strain>
    </source>
</reference>
<feature type="chain" id="PRO_5017755176" evidence="1">
    <location>
        <begin position="24"/>
        <end position="155"/>
    </location>
</feature>
<dbReference type="Proteomes" id="UP000263642">
    <property type="component" value="Unassembled WGS sequence"/>
</dbReference>
<organism evidence="2 3">
    <name type="scientific">Gimesia maris</name>
    <dbReference type="NCBI Taxonomy" id="122"/>
    <lineage>
        <taxon>Bacteria</taxon>
        <taxon>Pseudomonadati</taxon>
        <taxon>Planctomycetota</taxon>
        <taxon>Planctomycetia</taxon>
        <taxon>Planctomycetales</taxon>
        <taxon>Planctomycetaceae</taxon>
        <taxon>Gimesia</taxon>
    </lineage>
</organism>
<protein>
    <submittedName>
        <fullName evidence="2">Uncharacterized protein</fullName>
    </submittedName>
</protein>
<proteinExistence type="predicted"/>
<feature type="signal peptide" evidence="1">
    <location>
        <begin position="1"/>
        <end position="23"/>
    </location>
</feature>
<evidence type="ECO:0000313" key="3">
    <source>
        <dbReference type="Proteomes" id="UP000263642"/>
    </source>
</evidence>